<name>A0AAV3WQW9_9CYAN</name>
<dbReference type="EMBL" id="BLAY01000484">
    <property type="protein sequence ID" value="GET44649.1"/>
    <property type="molecule type" value="Genomic_DNA"/>
</dbReference>
<accession>A0AAV3WQW9</accession>
<gene>
    <name evidence="2" type="ORF">MiSe_94800</name>
</gene>
<reference evidence="2" key="1">
    <citation type="submission" date="2019-10" db="EMBL/GenBank/DDBJ databases">
        <title>Draft genome sequece of Microseira wollei NIES-4236.</title>
        <authorList>
            <person name="Yamaguchi H."/>
            <person name="Suzuki S."/>
            <person name="Kawachi M."/>
        </authorList>
    </citation>
    <scope>NUCLEOTIDE SEQUENCE</scope>
    <source>
        <strain evidence="2">NIES-4236</strain>
    </source>
</reference>
<feature type="region of interest" description="Disordered" evidence="1">
    <location>
        <begin position="45"/>
        <end position="97"/>
    </location>
</feature>
<evidence type="ECO:0000313" key="3">
    <source>
        <dbReference type="Proteomes" id="UP001050975"/>
    </source>
</evidence>
<dbReference type="Proteomes" id="UP001050975">
    <property type="component" value="Unassembled WGS sequence"/>
</dbReference>
<dbReference type="AlphaFoldDB" id="A0AAV3WQW9"/>
<keyword evidence="3" id="KW-1185">Reference proteome</keyword>
<protein>
    <submittedName>
        <fullName evidence="2">Uncharacterized protein</fullName>
    </submittedName>
</protein>
<evidence type="ECO:0000313" key="2">
    <source>
        <dbReference type="EMBL" id="GET44649.1"/>
    </source>
</evidence>
<feature type="compositionally biased region" description="Acidic residues" evidence="1">
    <location>
        <begin position="70"/>
        <end position="80"/>
    </location>
</feature>
<sequence>MRPETVRGHHRVGFFGLGGVEGAEGVGTFAVFKQRVFHGCTVNRTQQRSSQDTCNSHHVEGIERPVVEPLQEEDETEDGGYPEAGCKEPARLSQGVH</sequence>
<proteinExistence type="predicted"/>
<feature type="compositionally biased region" description="Polar residues" evidence="1">
    <location>
        <begin position="45"/>
        <end position="54"/>
    </location>
</feature>
<comment type="caution">
    <text evidence="2">The sequence shown here is derived from an EMBL/GenBank/DDBJ whole genome shotgun (WGS) entry which is preliminary data.</text>
</comment>
<evidence type="ECO:0000256" key="1">
    <source>
        <dbReference type="SAM" id="MobiDB-lite"/>
    </source>
</evidence>
<organism evidence="2 3">
    <name type="scientific">Microseira wollei NIES-4236</name>
    <dbReference type="NCBI Taxonomy" id="2530354"/>
    <lineage>
        <taxon>Bacteria</taxon>
        <taxon>Bacillati</taxon>
        <taxon>Cyanobacteriota</taxon>
        <taxon>Cyanophyceae</taxon>
        <taxon>Oscillatoriophycideae</taxon>
        <taxon>Aerosakkonematales</taxon>
        <taxon>Aerosakkonemataceae</taxon>
        <taxon>Microseira</taxon>
    </lineage>
</organism>
<feature type="compositionally biased region" description="Basic and acidic residues" evidence="1">
    <location>
        <begin position="55"/>
        <end position="66"/>
    </location>
</feature>